<keyword evidence="2" id="KW-0645">Protease</keyword>
<dbReference type="Gene3D" id="3.90.1720.10">
    <property type="entry name" value="endopeptidase domain like (from Nostoc punctiforme)"/>
    <property type="match status" value="1"/>
</dbReference>
<dbReference type="EMBL" id="CP014143">
    <property type="protein sequence ID" value="AOS98659.1"/>
    <property type="molecule type" value="Genomic_DNA"/>
</dbReference>
<dbReference type="GO" id="GO:0004180">
    <property type="term" value="F:carboxypeptidase activity"/>
    <property type="evidence" value="ECO:0007669"/>
    <property type="project" value="UniProtKB-KW"/>
</dbReference>
<evidence type="ECO:0000256" key="2">
    <source>
        <dbReference type="ARBA" id="ARBA00022670"/>
    </source>
</evidence>
<dbReference type="PANTHER" id="PTHR47360:SF1">
    <property type="entry name" value="ENDOPEPTIDASE NLPC-RELATED"/>
    <property type="match status" value="1"/>
</dbReference>
<evidence type="ECO:0000256" key="5">
    <source>
        <dbReference type="ARBA" id="ARBA00022807"/>
    </source>
</evidence>
<dbReference type="PROSITE" id="PS51257">
    <property type="entry name" value="PROKAR_LIPOPROTEIN"/>
    <property type="match status" value="1"/>
</dbReference>
<dbReference type="AlphaFoldDB" id="A0A1C9WBY2"/>
<accession>A0A1C9WBY2</accession>
<organism evidence="8 9">
    <name type="scientific">Microbulbifer aggregans</name>
    <dbReference type="NCBI Taxonomy" id="1769779"/>
    <lineage>
        <taxon>Bacteria</taxon>
        <taxon>Pseudomonadati</taxon>
        <taxon>Pseudomonadota</taxon>
        <taxon>Gammaproteobacteria</taxon>
        <taxon>Cellvibrionales</taxon>
        <taxon>Microbulbiferaceae</taxon>
        <taxon>Microbulbifer</taxon>
    </lineage>
</organism>
<sequence precursor="true">MYKKLLPTLLLTAMASGCSLAPYQGAPVEDSVPQIEGKELQPGAPDSDQLKQKLYSQHQEWKGIPYRLGGLSKRGIDCSGLVYTTYRDHLGIELPRTTRYQAQVGTSIRRSDLRTGDLVFFKTGHKVRHVGIYLEDGKFFHASTSKGVTISRLDGYYWRDRYWQARRVDLDSYGLAMGK</sequence>
<dbReference type="InterPro" id="IPR000064">
    <property type="entry name" value="NLP_P60_dom"/>
</dbReference>
<dbReference type="Proteomes" id="UP000095672">
    <property type="component" value="Chromosome"/>
</dbReference>
<dbReference type="EC" id="3.4.-.-" evidence="8"/>
<evidence type="ECO:0000256" key="6">
    <source>
        <dbReference type="SAM" id="SignalP"/>
    </source>
</evidence>
<evidence type="ECO:0000259" key="7">
    <source>
        <dbReference type="PROSITE" id="PS51935"/>
    </source>
</evidence>
<gene>
    <name evidence="8" type="primary">mepS</name>
    <name evidence="8" type="ORF">AUP74_03293</name>
</gene>
<evidence type="ECO:0000256" key="1">
    <source>
        <dbReference type="ARBA" id="ARBA00007074"/>
    </source>
</evidence>
<evidence type="ECO:0000313" key="8">
    <source>
        <dbReference type="EMBL" id="AOS98659.1"/>
    </source>
</evidence>
<name>A0A1C9WBY2_9GAMM</name>
<dbReference type="Pfam" id="PF00877">
    <property type="entry name" value="NLPC_P60"/>
    <property type="match status" value="1"/>
</dbReference>
<evidence type="ECO:0000256" key="3">
    <source>
        <dbReference type="ARBA" id="ARBA00022729"/>
    </source>
</evidence>
<keyword evidence="9" id="KW-1185">Reference proteome</keyword>
<dbReference type="KEGG" id="micc:AUP74_03293"/>
<dbReference type="STRING" id="1769779.AUP74_03293"/>
<evidence type="ECO:0000313" key="9">
    <source>
        <dbReference type="Proteomes" id="UP000095672"/>
    </source>
</evidence>
<keyword evidence="5" id="KW-0788">Thiol protease</keyword>
<dbReference type="InterPro" id="IPR038765">
    <property type="entry name" value="Papain-like_cys_pep_sf"/>
</dbReference>
<dbReference type="GO" id="GO:0008234">
    <property type="term" value="F:cysteine-type peptidase activity"/>
    <property type="evidence" value="ECO:0007669"/>
    <property type="project" value="UniProtKB-KW"/>
</dbReference>
<dbReference type="RefSeq" id="WP_069948492.1">
    <property type="nucleotide sequence ID" value="NZ_CP014143.1"/>
</dbReference>
<dbReference type="InterPro" id="IPR052062">
    <property type="entry name" value="Murein_DD/LD_carboxypeptidase"/>
</dbReference>
<keyword evidence="8" id="KW-0121">Carboxypeptidase</keyword>
<keyword evidence="3 6" id="KW-0732">Signal</keyword>
<reference evidence="9" key="1">
    <citation type="submission" date="2016-01" db="EMBL/GenBank/DDBJ databases">
        <title>Complete genome sequence of Microbulbifer sp. CCB-MM1, a halophile isolated from Matang Mangrove Forest, Perak.</title>
        <authorList>
            <person name="Moh T.H."/>
            <person name="Dinesh B."/>
            <person name="Lau N.-S."/>
            <person name="Go F."/>
            <person name="Alexander Chong S.-C."/>
        </authorList>
    </citation>
    <scope>NUCLEOTIDE SEQUENCE [LARGE SCALE GENOMIC DNA]</scope>
    <source>
        <strain evidence="9">CCB-MM1</strain>
    </source>
</reference>
<feature type="signal peptide" evidence="6">
    <location>
        <begin position="1"/>
        <end position="21"/>
    </location>
</feature>
<proteinExistence type="inferred from homology"/>
<dbReference type="GO" id="GO:0006508">
    <property type="term" value="P:proteolysis"/>
    <property type="evidence" value="ECO:0007669"/>
    <property type="project" value="UniProtKB-KW"/>
</dbReference>
<evidence type="ECO:0000256" key="4">
    <source>
        <dbReference type="ARBA" id="ARBA00022801"/>
    </source>
</evidence>
<protein>
    <submittedName>
        <fullName evidence="8">Murein DD-endopeptidase MepS/Murein LD-carboxypeptidase</fullName>
        <ecNumber evidence="8">3.4.-.-</ecNumber>
    </submittedName>
</protein>
<dbReference type="SUPFAM" id="SSF54001">
    <property type="entry name" value="Cysteine proteinases"/>
    <property type="match status" value="1"/>
</dbReference>
<keyword evidence="4 8" id="KW-0378">Hydrolase</keyword>
<dbReference type="PROSITE" id="PS51935">
    <property type="entry name" value="NLPC_P60"/>
    <property type="match status" value="1"/>
</dbReference>
<dbReference type="OrthoDB" id="9807055at2"/>
<feature type="chain" id="PRO_5008895687" evidence="6">
    <location>
        <begin position="22"/>
        <end position="179"/>
    </location>
</feature>
<feature type="domain" description="NlpC/P60" evidence="7">
    <location>
        <begin position="48"/>
        <end position="169"/>
    </location>
</feature>
<dbReference type="PANTHER" id="PTHR47360">
    <property type="entry name" value="MUREIN DD-ENDOPEPTIDASE MEPS/MUREIN LD-CARBOXYPEPTIDASE"/>
    <property type="match status" value="1"/>
</dbReference>
<comment type="similarity">
    <text evidence="1">Belongs to the peptidase C40 family.</text>
</comment>